<dbReference type="EMBL" id="LJSN01000002">
    <property type="protein sequence ID" value="PNE42756.1"/>
    <property type="molecule type" value="Genomic_DNA"/>
</dbReference>
<organism evidence="1 2">
    <name type="scientific">Streptomyces noursei</name>
    <name type="common">Streptomyces albulus</name>
    <dbReference type="NCBI Taxonomy" id="1971"/>
    <lineage>
        <taxon>Bacteria</taxon>
        <taxon>Bacillati</taxon>
        <taxon>Actinomycetota</taxon>
        <taxon>Actinomycetes</taxon>
        <taxon>Kitasatosporales</taxon>
        <taxon>Streptomycetaceae</taxon>
        <taxon>Streptomyces</taxon>
    </lineage>
</organism>
<dbReference type="AlphaFoldDB" id="A0A2N8PP15"/>
<reference evidence="2" key="1">
    <citation type="submission" date="2015-09" db="EMBL/GenBank/DDBJ databases">
        <authorList>
            <person name="Graham D.E."/>
            <person name="Mahan K.M."/>
            <person name="Klingeman D.M."/>
            <person name="Fida T."/>
            <person name="Giannone R.J."/>
            <person name="Hettich R.L."/>
            <person name="Parry R.J."/>
            <person name="Spain J.C."/>
        </authorList>
    </citation>
    <scope>NUCLEOTIDE SEQUENCE [LARGE SCALE GENOMIC DNA]</scope>
    <source>
        <strain evidence="2">JCM 4701</strain>
    </source>
</reference>
<keyword evidence="2" id="KW-1185">Reference proteome</keyword>
<sequence>MTEIVRAEVAVTYGIEGRDPRRTVIRHNIPIMTWAPGGSVYLTPQENEAALRAAAQAFAAALPTNRGYSIVGSLVSETNTPI</sequence>
<accession>A0A2N8PP15</accession>
<comment type="caution">
    <text evidence="1">The sequence shown here is derived from an EMBL/GenBank/DDBJ whole genome shotgun (WGS) entry which is preliminary data.</text>
</comment>
<dbReference type="RefSeq" id="WP_102924319.1">
    <property type="nucleotide sequence ID" value="NZ_CP070326.1"/>
</dbReference>
<dbReference type="Proteomes" id="UP000236047">
    <property type="component" value="Unassembled WGS sequence"/>
</dbReference>
<evidence type="ECO:0000313" key="1">
    <source>
        <dbReference type="EMBL" id="PNE42756.1"/>
    </source>
</evidence>
<name>A0A2N8PP15_STRNR</name>
<dbReference type="GeneID" id="79899401"/>
<evidence type="ECO:0000313" key="2">
    <source>
        <dbReference type="Proteomes" id="UP000236047"/>
    </source>
</evidence>
<protein>
    <submittedName>
        <fullName evidence="1">Uncharacterized protein</fullName>
    </submittedName>
</protein>
<gene>
    <name evidence="1" type="ORF">AOB60_20385</name>
</gene>
<proteinExistence type="predicted"/>